<protein>
    <submittedName>
        <fullName evidence="1">Uncharacterized protein</fullName>
    </submittedName>
</protein>
<comment type="caution">
    <text evidence="1">The sequence shown here is derived from an EMBL/GenBank/DDBJ whole genome shotgun (WGS) entry which is preliminary data.</text>
</comment>
<sequence length="934" mass="104846">MSLIPKHDVQTKKVKETTQETNPWVKIEQTVRPVEEEKVKDSTANLDALLVFAGLYSAILAAFLIESYKNLQSDPKEDLLRQIAGQTANYSFRGGYLNSTYDPSQVTPFHAAVSDVRVNVCWFASLIVSLSTASFAILVRQWLREYITIDRTAPEECMRIWYHRSQGLSDWYLIEITTLLPILLQIAFALFFVGLCFFTTAVHPSIGTTSIVCVSGWAVLFTFGILAPAVSPRCPYKTTFLKSTFAFIRAHTRSKVSAVRLPDANTHSTAGSASRPGSSDIFSDCMPAGVIEHLFKNRISKGPVVREENEIRNTDEDDLTIFANIDSLFLDNDLLLSMRDNLKRRPRPVREVVPFVATVTQTRAGILPLSTGEASRLGRGRPWPWALSHGMRAALVEMVADSMLHEFPRILFGQWEVPAGAVVDQYRTWTDALILIMALASPEHDVVPEIVVRILKQLLEDCRWDSSRIFVDSMGETFNRDGDCAAHCLSCMAYALKALQPGAAVERLEWIVNDGFLGQEANDPFVSLLECVENPVPGAITLAPRDILVFLDIACIILHNFCEEQKSAGEDDILIYVFRIHRLLRFVFEMIPKMKIWLPDMDFLRSHIPAAEGIGGLYDVLQHLFMSPRFTYIFLNFLFSHFQYLSPDRALVLLFSDFIGTSYVVENTTAISILNICANFFEDHTGAHAMTLLPILRLCDLIYSFRTSNDPDVLNAWHRLFRNVVTCIDAAVVPLGGVCENCEYQYGHTDFCRAAMRTLVTQDDGGDTRNFTCLSTRALYTSVEEEEFNYLEWRNKFDPNEARIPDAMVNKLRRLVCTTNGRHGRKFWRVRRLEDLEKARDEYIACSPHAASGSASMAPASTAVFSKARRRAKSLFESFNSDFGTASAPHWDSLAPQDVHIPHFDSVAVGEARPDAPPTETTAAGSTLSSEACR</sequence>
<name>A0ACC1T080_9APHY</name>
<dbReference type="EMBL" id="JANHOG010000917">
    <property type="protein sequence ID" value="KAJ3549928.1"/>
    <property type="molecule type" value="Genomic_DNA"/>
</dbReference>
<organism evidence="1 2">
    <name type="scientific">Phlebia brevispora</name>
    <dbReference type="NCBI Taxonomy" id="194682"/>
    <lineage>
        <taxon>Eukaryota</taxon>
        <taxon>Fungi</taxon>
        <taxon>Dikarya</taxon>
        <taxon>Basidiomycota</taxon>
        <taxon>Agaricomycotina</taxon>
        <taxon>Agaricomycetes</taxon>
        <taxon>Polyporales</taxon>
        <taxon>Meruliaceae</taxon>
        <taxon>Phlebia</taxon>
    </lineage>
</organism>
<reference evidence="1" key="1">
    <citation type="submission" date="2022-07" db="EMBL/GenBank/DDBJ databases">
        <title>Genome Sequence of Phlebia brevispora.</title>
        <authorList>
            <person name="Buettner E."/>
        </authorList>
    </citation>
    <scope>NUCLEOTIDE SEQUENCE</scope>
    <source>
        <strain evidence="1">MPL23</strain>
    </source>
</reference>
<gene>
    <name evidence="1" type="ORF">NM688_g5129</name>
</gene>
<proteinExistence type="predicted"/>
<dbReference type="Proteomes" id="UP001148662">
    <property type="component" value="Unassembled WGS sequence"/>
</dbReference>
<accession>A0ACC1T080</accession>
<evidence type="ECO:0000313" key="1">
    <source>
        <dbReference type="EMBL" id="KAJ3549928.1"/>
    </source>
</evidence>
<evidence type="ECO:0000313" key="2">
    <source>
        <dbReference type="Proteomes" id="UP001148662"/>
    </source>
</evidence>
<keyword evidence="2" id="KW-1185">Reference proteome</keyword>